<organism evidence="6 7">
    <name type="scientific">Candidatus Magasanikbacteria bacterium GW2011_GWA2_42_32</name>
    <dbReference type="NCBI Taxonomy" id="1619039"/>
    <lineage>
        <taxon>Bacteria</taxon>
        <taxon>Candidatus Magasanikiibacteriota</taxon>
    </lineage>
</organism>
<name>A0A0G1A8W5_9BACT</name>
<feature type="transmembrane region" description="Helical" evidence="5">
    <location>
        <begin position="228"/>
        <end position="247"/>
    </location>
</feature>
<dbReference type="GO" id="GO:0016020">
    <property type="term" value="C:membrane"/>
    <property type="evidence" value="ECO:0007669"/>
    <property type="project" value="UniProtKB-SubCell"/>
</dbReference>
<feature type="transmembrane region" description="Helical" evidence="5">
    <location>
        <begin position="151"/>
        <end position="174"/>
    </location>
</feature>
<evidence type="ECO:0000256" key="3">
    <source>
        <dbReference type="ARBA" id="ARBA00022989"/>
    </source>
</evidence>
<evidence type="ECO:0000256" key="2">
    <source>
        <dbReference type="ARBA" id="ARBA00022692"/>
    </source>
</evidence>
<keyword evidence="6" id="KW-0808">Transferase</keyword>
<dbReference type="InterPro" id="IPR000537">
    <property type="entry name" value="UbiA_prenyltransferase"/>
</dbReference>
<reference evidence="6 7" key="1">
    <citation type="journal article" date="2015" name="Nature">
        <title>rRNA introns, odd ribosomes, and small enigmatic genomes across a large radiation of phyla.</title>
        <authorList>
            <person name="Brown C.T."/>
            <person name="Hug L.A."/>
            <person name="Thomas B.C."/>
            <person name="Sharon I."/>
            <person name="Castelle C.J."/>
            <person name="Singh A."/>
            <person name="Wilkins M.J."/>
            <person name="Williams K.H."/>
            <person name="Banfield J.F."/>
        </authorList>
    </citation>
    <scope>NUCLEOTIDE SEQUENCE [LARGE SCALE GENOMIC DNA]</scope>
</reference>
<dbReference type="NCBIfam" id="NF008977">
    <property type="entry name" value="PRK12324.1-2"/>
    <property type="match status" value="1"/>
</dbReference>
<dbReference type="Gene3D" id="1.10.357.140">
    <property type="entry name" value="UbiA prenyltransferase"/>
    <property type="match status" value="1"/>
</dbReference>
<dbReference type="NCBIfam" id="NF008978">
    <property type="entry name" value="PRK12324.1-4"/>
    <property type="match status" value="1"/>
</dbReference>
<evidence type="ECO:0000256" key="4">
    <source>
        <dbReference type="ARBA" id="ARBA00023136"/>
    </source>
</evidence>
<feature type="transmembrane region" description="Helical" evidence="5">
    <location>
        <begin position="125"/>
        <end position="144"/>
    </location>
</feature>
<comment type="caution">
    <text evidence="6">The sequence shown here is derived from an EMBL/GenBank/DDBJ whole genome shotgun (WGS) entry which is preliminary data.</text>
</comment>
<protein>
    <submittedName>
        <fullName evidence="6">Prenyltransferase, UbiA family</fullName>
    </submittedName>
</protein>
<dbReference type="AlphaFoldDB" id="A0A0G1A8W5"/>
<feature type="transmembrane region" description="Helical" evidence="5">
    <location>
        <begin position="267"/>
        <end position="285"/>
    </location>
</feature>
<dbReference type="Proteomes" id="UP000034837">
    <property type="component" value="Unassembled WGS sequence"/>
</dbReference>
<proteinExistence type="predicted"/>
<gene>
    <name evidence="6" type="ORF">UV20_C0001G0009</name>
</gene>
<keyword evidence="4 5" id="KW-0472">Membrane</keyword>
<accession>A0A0G1A8W5</accession>
<keyword evidence="2 5" id="KW-0812">Transmembrane</keyword>
<keyword evidence="3 5" id="KW-1133">Transmembrane helix</keyword>
<evidence type="ECO:0000256" key="5">
    <source>
        <dbReference type="SAM" id="Phobius"/>
    </source>
</evidence>
<dbReference type="CDD" id="cd13963">
    <property type="entry name" value="PT_UbiA_2"/>
    <property type="match status" value="1"/>
</dbReference>
<dbReference type="InterPro" id="IPR044878">
    <property type="entry name" value="UbiA_sf"/>
</dbReference>
<feature type="transmembrane region" description="Helical" evidence="5">
    <location>
        <begin position="86"/>
        <end position="119"/>
    </location>
</feature>
<feature type="transmembrane region" description="Helical" evidence="5">
    <location>
        <begin position="38"/>
        <end position="57"/>
    </location>
</feature>
<evidence type="ECO:0000313" key="7">
    <source>
        <dbReference type="Proteomes" id="UP000034837"/>
    </source>
</evidence>
<dbReference type="EMBL" id="LCDO01000001">
    <property type="protein sequence ID" value="KKS57369.1"/>
    <property type="molecule type" value="Genomic_DNA"/>
</dbReference>
<evidence type="ECO:0000256" key="1">
    <source>
        <dbReference type="ARBA" id="ARBA00004141"/>
    </source>
</evidence>
<sequence length="287" mass="32355">MLGKDLIISFRPKQWIKNLFVLAALIFAQKFLDKQALVLSLLAFFAFCLISSSVYLINDVADAEKDKAHPLKKNRPIARGTLSKPVAVWAAIILLIAAVFISFKLGFWFLIILILYWLLNLFYSFYLKNLVILDVIAVSLGFVLRVIAGAVAIGVVFSSWLLLCTFFLTLFLALGKRKNEMLHISGNSTRGVLANYSLDLLNQMNAVVLPSALLAYALYTFNSKHSQWLMLTVPVVLFGLFRYLYIIDKKNGSDNGPADDLLLDRPLQLTVLIWVVMVIVILIKFNY</sequence>
<dbReference type="GO" id="GO:0016765">
    <property type="term" value="F:transferase activity, transferring alkyl or aryl (other than methyl) groups"/>
    <property type="evidence" value="ECO:0007669"/>
    <property type="project" value="InterPro"/>
</dbReference>
<evidence type="ECO:0000313" key="6">
    <source>
        <dbReference type="EMBL" id="KKS57369.1"/>
    </source>
</evidence>
<dbReference type="Pfam" id="PF01040">
    <property type="entry name" value="UbiA"/>
    <property type="match status" value="1"/>
</dbReference>
<comment type="subcellular location">
    <subcellularLocation>
        <location evidence="1">Membrane</location>
        <topology evidence="1">Multi-pass membrane protein</topology>
    </subcellularLocation>
</comment>